<feature type="binding site" evidence="5">
    <location>
        <begin position="177"/>
        <end position="183"/>
    </location>
    <ligand>
        <name>GTP</name>
        <dbReference type="ChEBI" id="CHEBI:37565"/>
    </ligand>
</feature>
<evidence type="ECO:0000256" key="1">
    <source>
        <dbReference type="ARBA" id="ARBA00022723"/>
    </source>
</evidence>
<dbReference type="Proteomes" id="UP001150062">
    <property type="component" value="Unassembled WGS sequence"/>
</dbReference>
<evidence type="ECO:0000313" key="11">
    <source>
        <dbReference type="Proteomes" id="UP001150062"/>
    </source>
</evidence>
<keyword evidence="11" id="KW-1185">Reference proteome</keyword>
<protein>
    <submittedName>
        <fullName evidence="8">Guanine nucleotide-binding protein g(O) subunit alpha</fullName>
    </submittedName>
</protein>
<accession>A0AAV7ZSR9</accession>
<dbReference type="PANTHER" id="PTHR10218:SF302">
    <property type="entry name" value="GUANINE NUCLEOTIDE-BINDING PROTEIN ALPHA-5 SUBUNIT"/>
    <property type="match status" value="1"/>
</dbReference>
<feature type="binding site" evidence="6">
    <location>
        <position position="51"/>
    </location>
    <ligand>
        <name>Mg(2+)</name>
        <dbReference type="ChEBI" id="CHEBI:18420"/>
    </ligand>
</feature>
<keyword evidence="4" id="KW-0807">Transducer</keyword>
<dbReference type="GO" id="GO:0005834">
    <property type="term" value="C:heterotrimeric G-protein complex"/>
    <property type="evidence" value="ECO:0007669"/>
    <property type="project" value="TreeGrafter"/>
</dbReference>
<dbReference type="GO" id="GO:0005737">
    <property type="term" value="C:cytoplasm"/>
    <property type="evidence" value="ECO:0007669"/>
    <property type="project" value="TreeGrafter"/>
</dbReference>
<feature type="compositionally biased region" description="Basic residues" evidence="7">
    <location>
        <begin position="12"/>
        <end position="23"/>
    </location>
</feature>
<keyword evidence="2 5" id="KW-0547">Nucleotide-binding</keyword>
<dbReference type="EMBL" id="JANTQA010000023">
    <property type="protein sequence ID" value="KAJ3443520.1"/>
    <property type="molecule type" value="Genomic_DNA"/>
</dbReference>
<dbReference type="PANTHER" id="PTHR10218">
    <property type="entry name" value="GTP-BINDING PROTEIN ALPHA SUBUNIT"/>
    <property type="match status" value="1"/>
</dbReference>
<organism evidence="8 10">
    <name type="scientific">Anaeramoeba flamelloides</name>
    <dbReference type="NCBI Taxonomy" id="1746091"/>
    <lineage>
        <taxon>Eukaryota</taxon>
        <taxon>Metamonada</taxon>
        <taxon>Anaeramoebidae</taxon>
        <taxon>Anaeramoeba</taxon>
    </lineage>
</organism>
<dbReference type="Gene3D" id="3.40.50.300">
    <property type="entry name" value="P-loop containing nucleotide triphosphate hydrolases"/>
    <property type="match status" value="1"/>
</dbReference>
<comment type="caution">
    <text evidence="8">The sequence shown here is derived from an EMBL/GenBank/DDBJ whole genome shotgun (WGS) entry which is preliminary data.</text>
</comment>
<dbReference type="FunFam" id="3.40.50.300:FF:000692">
    <property type="entry name" value="Guanine nucleotide-binding protein subunit alpha"/>
    <property type="match status" value="1"/>
</dbReference>
<dbReference type="GO" id="GO:0001664">
    <property type="term" value="F:G protein-coupled receptor binding"/>
    <property type="evidence" value="ECO:0007669"/>
    <property type="project" value="TreeGrafter"/>
</dbReference>
<dbReference type="GO" id="GO:0007188">
    <property type="term" value="P:adenylate cyclase-modulating G protein-coupled receptor signaling pathway"/>
    <property type="evidence" value="ECO:0007669"/>
    <property type="project" value="TreeGrafter"/>
</dbReference>
<sequence>MGNRPDYNHNHSSSKKKKKNQKKEKKEKINLKDHLNQVKILILGAGDSGKSTFLKQVQILYKNGFTNDDKSLFASSIRQNILEHMTELVQGVERFGIKLDDDNQEIAENLLENGSLIQGQIPSYLCDDLIRLWDDPGIKKVYTKRSELQIPENAGYYFDKIEEISQENYFPSDSDILNCRIPTVGVKVMNFEIEGIPWKIVDVGGQRSERRKWINQFSDVTLLLYVVSTSGYTQLLYEDENINRLKESFELYKKTIKSTHFKKKNCIILLNKIDLMKKKIKKKDLKICFPKYKGGCDFNKAIEYIENLYIKTGKNKKRKIFTIRTVGTNTPDIESVFRLVSLAIDDYVIKNRGKL</sequence>
<keyword evidence="3 5" id="KW-0342">GTP-binding</keyword>
<keyword evidence="6" id="KW-0460">Magnesium</keyword>
<dbReference type="CDD" id="cd00066">
    <property type="entry name" value="G-alpha"/>
    <property type="match status" value="1"/>
</dbReference>
<reference evidence="8" key="2">
    <citation type="submission" date="2022-08" db="EMBL/GenBank/DDBJ databases">
        <title>Novel sulphate-reducing endosymbionts in the free-living metamonad Anaeramoeba.</title>
        <authorList>
            <person name="Jerlstrom-Hultqvist J."/>
            <person name="Cepicka I."/>
            <person name="Gallot-Lavallee L."/>
            <person name="Salas-Leiva D."/>
            <person name="Curtis B.A."/>
            <person name="Zahonova K."/>
            <person name="Pipaliya S."/>
            <person name="Dacks J."/>
            <person name="Roger A.J."/>
        </authorList>
    </citation>
    <scope>NUCLEOTIDE SEQUENCE</scope>
    <source>
        <strain evidence="8">Busselton2</strain>
    </source>
</reference>
<dbReference type="InterPro" id="IPR027417">
    <property type="entry name" value="P-loop_NTPase"/>
</dbReference>
<evidence type="ECO:0000256" key="3">
    <source>
        <dbReference type="ARBA" id="ARBA00023134"/>
    </source>
</evidence>
<evidence type="ECO:0000256" key="7">
    <source>
        <dbReference type="SAM" id="MobiDB-lite"/>
    </source>
</evidence>
<dbReference type="Proteomes" id="UP001146793">
    <property type="component" value="Unassembled WGS sequence"/>
</dbReference>
<evidence type="ECO:0000256" key="6">
    <source>
        <dbReference type="PIRSR" id="PIRSR601019-2"/>
    </source>
</evidence>
<dbReference type="InterPro" id="IPR001019">
    <property type="entry name" value="Gprotein_alpha_su"/>
</dbReference>
<dbReference type="GO" id="GO:0031683">
    <property type="term" value="F:G-protein beta/gamma-subunit complex binding"/>
    <property type="evidence" value="ECO:0007669"/>
    <property type="project" value="InterPro"/>
</dbReference>
<reference evidence="9" key="1">
    <citation type="submission" date="2022-08" db="EMBL/GenBank/DDBJ databases">
        <title>Novel sulfate-reducing endosymbionts in the free-living metamonad Anaeramoeba.</title>
        <authorList>
            <person name="Jerlstrom-Hultqvist J."/>
            <person name="Cepicka I."/>
            <person name="Gallot-Lavallee L."/>
            <person name="Salas-Leiva D."/>
            <person name="Curtis B.A."/>
            <person name="Zahonova K."/>
            <person name="Pipaliya S."/>
            <person name="Dacks J."/>
            <person name="Roger A.J."/>
        </authorList>
    </citation>
    <scope>NUCLEOTIDE SEQUENCE</scope>
    <source>
        <strain evidence="9">Schooner1</strain>
    </source>
</reference>
<dbReference type="GO" id="GO:0005525">
    <property type="term" value="F:GTP binding"/>
    <property type="evidence" value="ECO:0007669"/>
    <property type="project" value="UniProtKB-KW"/>
</dbReference>
<dbReference type="PROSITE" id="PS51882">
    <property type="entry name" value="G_ALPHA"/>
    <property type="match status" value="1"/>
</dbReference>
<evidence type="ECO:0000313" key="9">
    <source>
        <dbReference type="EMBL" id="KAJ6233344.1"/>
    </source>
</evidence>
<dbReference type="SUPFAM" id="SSF52540">
    <property type="entry name" value="P-loop containing nucleoside triphosphate hydrolases"/>
    <property type="match status" value="1"/>
</dbReference>
<dbReference type="AlphaFoldDB" id="A0AAV7ZSR9"/>
<evidence type="ECO:0000256" key="5">
    <source>
        <dbReference type="PIRSR" id="PIRSR601019-1"/>
    </source>
</evidence>
<evidence type="ECO:0000313" key="8">
    <source>
        <dbReference type="EMBL" id="KAJ3443520.1"/>
    </source>
</evidence>
<keyword evidence="1 6" id="KW-0479">Metal-binding</keyword>
<dbReference type="EMBL" id="JAOAOG010000279">
    <property type="protein sequence ID" value="KAJ6233344.1"/>
    <property type="molecule type" value="Genomic_DNA"/>
</dbReference>
<evidence type="ECO:0000313" key="10">
    <source>
        <dbReference type="Proteomes" id="UP001146793"/>
    </source>
</evidence>
<dbReference type="Gene3D" id="1.10.400.10">
    <property type="entry name" value="GI Alpha 1, domain 2-like"/>
    <property type="match status" value="1"/>
</dbReference>
<dbReference type="SUPFAM" id="SSF47895">
    <property type="entry name" value="Transducin (alpha subunit), insertion domain"/>
    <property type="match status" value="1"/>
</dbReference>
<dbReference type="GO" id="GO:0003924">
    <property type="term" value="F:GTPase activity"/>
    <property type="evidence" value="ECO:0007669"/>
    <property type="project" value="InterPro"/>
</dbReference>
<feature type="region of interest" description="Disordered" evidence="7">
    <location>
        <begin position="1"/>
        <end position="28"/>
    </location>
</feature>
<evidence type="ECO:0000256" key="2">
    <source>
        <dbReference type="ARBA" id="ARBA00022741"/>
    </source>
</evidence>
<dbReference type="SMART" id="SM00275">
    <property type="entry name" value="G_alpha"/>
    <property type="match status" value="1"/>
</dbReference>
<dbReference type="Pfam" id="PF00503">
    <property type="entry name" value="G-alpha"/>
    <property type="match status" value="1"/>
</dbReference>
<feature type="binding site" evidence="5">
    <location>
        <begin position="202"/>
        <end position="206"/>
    </location>
    <ligand>
        <name>GTP</name>
        <dbReference type="ChEBI" id="CHEBI:37565"/>
    </ligand>
</feature>
<proteinExistence type="predicted"/>
<evidence type="ECO:0000256" key="4">
    <source>
        <dbReference type="ARBA" id="ARBA00023224"/>
    </source>
</evidence>
<gene>
    <name evidence="8" type="ORF">M0812_09363</name>
    <name evidence="9" type="ORF">M0813_04214</name>
</gene>
<dbReference type="PRINTS" id="PR00318">
    <property type="entry name" value="GPROTEINA"/>
</dbReference>
<name>A0AAV7ZSR9_9EUKA</name>
<dbReference type="InterPro" id="IPR011025">
    <property type="entry name" value="GproteinA_insert"/>
</dbReference>
<feature type="binding site" evidence="5">
    <location>
        <begin position="271"/>
        <end position="274"/>
    </location>
    <ligand>
        <name>GTP</name>
        <dbReference type="ChEBI" id="CHEBI:37565"/>
    </ligand>
</feature>
<dbReference type="GO" id="GO:0046872">
    <property type="term" value="F:metal ion binding"/>
    <property type="evidence" value="ECO:0007669"/>
    <property type="project" value="UniProtKB-KW"/>
</dbReference>
<feature type="binding site" evidence="6">
    <location>
        <position position="183"/>
    </location>
    <ligand>
        <name>Mg(2+)</name>
        <dbReference type="ChEBI" id="CHEBI:18420"/>
    </ligand>
</feature>